<dbReference type="KEGG" id="msto:MSTO_21990"/>
<dbReference type="InterPro" id="IPR036291">
    <property type="entry name" value="NAD(P)-bd_dom_sf"/>
</dbReference>
<proteinExistence type="inferred from homology"/>
<evidence type="ECO:0000256" key="1">
    <source>
        <dbReference type="ARBA" id="ARBA00006484"/>
    </source>
</evidence>
<dbReference type="Gene3D" id="3.40.50.720">
    <property type="entry name" value="NAD(P)-binding Rossmann-like Domain"/>
    <property type="match status" value="1"/>
</dbReference>
<sequence>MGRADCGAEELSVELGVRDRNFVLVGGTTGMGFGAAHQLAAEGANVALLARDEQRAVDRAKLLGDMYGVRTVGIVVDAAAPGNGVERAIDRAANELGPLRGLAVTAGPMNQQGPFLEHGDESWDRYYQIILMATVRSCRAVIPHLQRNGGGTIVTTAAYSVRAPKILIPPYNALKAAVLTMSKILAKTHGPEGIRVNVMCPGLFDTETNDHIRERRAAQYGVPLEEAIYTHLSSNPDWNMRVALGRGGLPHEAGELVAFLLSDRAAYLTGAVINIDGGTDF</sequence>
<comment type="similarity">
    <text evidence="1">Belongs to the short-chain dehydrogenases/reductases (SDR) family.</text>
</comment>
<dbReference type="InterPro" id="IPR002347">
    <property type="entry name" value="SDR_fam"/>
</dbReference>
<evidence type="ECO:0000313" key="2">
    <source>
        <dbReference type="EMBL" id="BBY21994.1"/>
    </source>
</evidence>
<evidence type="ECO:0000313" key="3">
    <source>
        <dbReference type="Proteomes" id="UP000467130"/>
    </source>
</evidence>
<accession>A0A7I7Q6L3</accession>
<dbReference type="PRINTS" id="PR00081">
    <property type="entry name" value="GDHRDH"/>
</dbReference>
<dbReference type="AlphaFoldDB" id="A0A7I7Q6L3"/>
<keyword evidence="3" id="KW-1185">Reference proteome</keyword>
<dbReference type="EMBL" id="AP022587">
    <property type="protein sequence ID" value="BBY21994.1"/>
    <property type="molecule type" value="Genomic_DNA"/>
</dbReference>
<dbReference type="SUPFAM" id="SSF51735">
    <property type="entry name" value="NAD(P)-binding Rossmann-fold domains"/>
    <property type="match status" value="1"/>
</dbReference>
<name>A0A7I7Q6L3_9MYCO</name>
<protein>
    <submittedName>
        <fullName evidence="2">Short-chain dehydrogenase</fullName>
    </submittedName>
</protein>
<dbReference type="PANTHER" id="PTHR43943">
    <property type="entry name" value="DEHYDROGENASE/REDUCTASE (SDR FAMILY) MEMBER 4"/>
    <property type="match status" value="1"/>
</dbReference>
<dbReference type="PANTHER" id="PTHR43943:SF2">
    <property type="entry name" value="DEHYDROGENASE_REDUCTASE 4"/>
    <property type="match status" value="1"/>
</dbReference>
<organism evidence="2 3">
    <name type="scientific">Mycobacterium stomatepiae</name>
    <dbReference type="NCBI Taxonomy" id="470076"/>
    <lineage>
        <taxon>Bacteria</taxon>
        <taxon>Bacillati</taxon>
        <taxon>Actinomycetota</taxon>
        <taxon>Actinomycetes</taxon>
        <taxon>Mycobacteriales</taxon>
        <taxon>Mycobacteriaceae</taxon>
        <taxon>Mycobacterium</taxon>
        <taxon>Mycobacterium simiae complex</taxon>
    </lineage>
</organism>
<reference evidence="2 3" key="1">
    <citation type="journal article" date="2019" name="Emerg. Microbes Infect.">
        <title>Comprehensive subspecies identification of 175 nontuberculous mycobacteria species based on 7547 genomic profiles.</title>
        <authorList>
            <person name="Matsumoto Y."/>
            <person name="Kinjo T."/>
            <person name="Motooka D."/>
            <person name="Nabeya D."/>
            <person name="Jung N."/>
            <person name="Uechi K."/>
            <person name="Horii T."/>
            <person name="Iida T."/>
            <person name="Fujita J."/>
            <person name="Nakamura S."/>
        </authorList>
    </citation>
    <scope>NUCLEOTIDE SEQUENCE [LARGE SCALE GENOMIC DNA]</scope>
    <source>
        <strain evidence="2 3">JCM 17783</strain>
    </source>
</reference>
<dbReference type="Pfam" id="PF13561">
    <property type="entry name" value="adh_short_C2"/>
    <property type="match status" value="1"/>
</dbReference>
<dbReference type="Proteomes" id="UP000467130">
    <property type="component" value="Chromosome"/>
</dbReference>
<gene>
    <name evidence="2" type="ORF">MSTO_21990</name>
</gene>